<dbReference type="EMBL" id="ACJM01000013">
    <property type="protein sequence ID" value="EEG76762.1"/>
    <property type="molecule type" value="Genomic_DNA"/>
</dbReference>
<evidence type="ECO:0000256" key="2">
    <source>
        <dbReference type="HAMAP-Rule" id="MF_01139"/>
    </source>
</evidence>
<keyword evidence="2" id="KW-0479">Metal-binding</keyword>
<feature type="binding site" evidence="2">
    <location>
        <begin position="77"/>
        <end position="79"/>
    </location>
    <ligand>
        <name>substrate</name>
    </ligand>
</feature>
<dbReference type="GO" id="GO:0008834">
    <property type="term" value="F:ditrans,polycis-undecaprenyl-diphosphate synthase [(2E,6E)-farnesyl-diphosphate specific] activity"/>
    <property type="evidence" value="ECO:0007669"/>
    <property type="project" value="TreeGrafter"/>
</dbReference>
<dbReference type="OrthoDB" id="4191603at2"/>
<dbReference type="Pfam" id="PF01255">
    <property type="entry name" value="Prenyltransf"/>
    <property type="match status" value="1"/>
</dbReference>
<dbReference type="FunFam" id="3.40.1180.10:FF:000001">
    <property type="entry name" value="(2E,6E)-farnesyl-diphosphate-specific ditrans,polycis-undecaprenyl-diphosphate synthase"/>
    <property type="match status" value="1"/>
</dbReference>
<feature type="binding site" evidence="2">
    <location>
        <position position="32"/>
    </location>
    <ligand>
        <name>Mg(2+)</name>
        <dbReference type="ChEBI" id="CHEBI:18420"/>
    </ligand>
</feature>
<protein>
    <recommendedName>
        <fullName evidence="2">Isoprenyl transferase</fullName>
        <ecNumber evidence="2">2.5.1.-</ecNumber>
    </recommendedName>
</protein>
<dbReference type="GO" id="GO:0030145">
    <property type="term" value="F:manganese ion binding"/>
    <property type="evidence" value="ECO:0007669"/>
    <property type="project" value="TreeGrafter"/>
</dbReference>
<feature type="active site" description="Proton acceptor" evidence="2">
    <location>
        <position position="80"/>
    </location>
</feature>
<feature type="binding site" evidence="2">
    <location>
        <position position="45"/>
    </location>
    <ligand>
        <name>substrate</name>
    </ligand>
</feature>
<keyword evidence="4" id="KW-1185">Reference proteome</keyword>
<comment type="caution">
    <text evidence="3">The sequence shown here is derived from an EMBL/GenBank/DDBJ whole genome shotgun (WGS) entry which is preliminary data.</text>
</comment>
<dbReference type="CDD" id="cd00475">
    <property type="entry name" value="Cis_IPPS"/>
    <property type="match status" value="1"/>
</dbReference>
<dbReference type="NCBIfam" id="NF011405">
    <property type="entry name" value="PRK14830.1"/>
    <property type="match status" value="1"/>
</dbReference>
<dbReference type="STRING" id="555088.DealDRAFT_2407"/>
<keyword evidence="2" id="KW-0460">Magnesium</keyword>
<dbReference type="GO" id="GO:0005829">
    <property type="term" value="C:cytosol"/>
    <property type="evidence" value="ECO:0007669"/>
    <property type="project" value="TreeGrafter"/>
</dbReference>
<reference evidence="3 4" key="1">
    <citation type="submission" date="2009-02" db="EMBL/GenBank/DDBJ databases">
        <title>Sequencing of the draft genome and assembly of Dethiobacter alkaliphilus AHT 1.</title>
        <authorList>
            <consortium name="US DOE Joint Genome Institute (JGI-PGF)"/>
            <person name="Lucas S."/>
            <person name="Copeland A."/>
            <person name="Lapidus A."/>
            <person name="Glavina del Rio T."/>
            <person name="Dalin E."/>
            <person name="Tice H."/>
            <person name="Bruce D."/>
            <person name="Goodwin L."/>
            <person name="Pitluck S."/>
            <person name="Larimer F."/>
            <person name="Land M.L."/>
            <person name="Hauser L."/>
            <person name="Muyzer G."/>
        </authorList>
    </citation>
    <scope>NUCLEOTIDE SEQUENCE [LARGE SCALE GENOMIC DNA]</scope>
    <source>
        <strain evidence="3 4">AHT 1</strain>
    </source>
</reference>
<evidence type="ECO:0000313" key="3">
    <source>
        <dbReference type="EMBL" id="EEG76762.1"/>
    </source>
</evidence>
<feature type="binding site" evidence="2">
    <location>
        <begin position="206"/>
        <end position="208"/>
    </location>
    <ligand>
        <name>substrate</name>
    </ligand>
</feature>
<gene>
    <name evidence="3" type="ORF">DealDRAFT_2407</name>
</gene>
<comment type="subunit">
    <text evidence="2">Homodimer.</text>
</comment>
<sequence length="254" mass="28827">MVWFLRRFFKNKESSNEPVDGAIPQHVAIIMDGNGRWASHRGLPRTAGHHAGMVALRRTIRSADELGIKVLTVYAFSTENWSRPKREVDFLMRLPKEFLRTDLPELIEKNVKVVMVGSADGLPRHTREAVDEAMAATAQNTGMILNFALNYGSRAEIIHAVRDIAEKSASGLISPGDIDEETVDNHLYTADLPDPDLLIRPSGEIRLSNFLLWQLAYAELWFTDVYWPDFDRGHLLEAIEAYQNRDRRFGGIKL</sequence>
<dbReference type="PANTHER" id="PTHR10291">
    <property type="entry name" value="DEHYDRODOLICHYL DIPHOSPHATE SYNTHASE FAMILY MEMBER"/>
    <property type="match status" value="1"/>
</dbReference>
<dbReference type="EC" id="2.5.1.-" evidence="2"/>
<accession>C0GIU8</accession>
<feature type="binding site" evidence="2">
    <location>
        <begin position="33"/>
        <end position="36"/>
    </location>
    <ligand>
        <name>substrate</name>
    </ligand>
</feature>
<dbReference type="RefSeq" id="WP_008517755.1">
    <property type="nucleotide sequence ID" value="NZ_ACJM01000013.1"/>
</dbReference>
<feature type="binding site" evidence="2">
    <location>
        <position position="81"/>
    </location>
    <ligand>
        <name>substrate</name>
    </ligand>
</feature>
<dbReference type="HAMAP" id="MF_01139">
    <property type="entry name" value="ISPT"/>
    <property type="match status" value="1"/>
</dbReference>
<evidence type="ECO:0000256" key="1">
    <source>
        <dbReference type="ARBA" id="ARBA00022679"/>
    </source>
</evidence>
<feature type="binding site" evidence="2">
    <location>
        <position position="49"/>
    </location>
    <ligand>
        <name>substrate</name>
    </ligand>
</feature>
<dbReference type="Gene3D" id="3.40.1180.10">
    <property type="entry name" value="Decaprenyl diphosphate synthase-like"/>
    <property type="match status" value="1"/>
</dbReference>
<feature type="binding site" evidence="2">
    <location>
        <position position="83"/>
    </location>
    <ligand>
        <name>substrate</name>
    </ligand>
</feature>
<name>C0GIU8_DETAL</name>
<dbReference type="GO" id="GO:0016094">
    <property type="term" value="P:polyprenol biosynthetic process"/>
    <property type="evidence" value="ECO:0007669"/>
    <property type="project" value="TreeGrafter"/>
</dbReference>
<dbReference type="eggNOG" id="COG0020">
    <property type="taxonomic scope" value="Bacteria"/>
</dbReference>
<organism evidence="3 4">
    <name type="scientific">Dethiobacter alkaliphilus AHT 1</name>
    <dbReference type="NCBI Taxonomy" id="555088"/>
    <lineage>
        <taxon>Bacteria</taxon>
        <taxon>Bacillati</taxon>
        <taxon>Bacillota</taxon>
        <taxon>Dethiobacteria</taxon>
        <taxon>Dethiobacterales</taxon>
        <taxon>Dethiobacteraceae</taxon>
        <taxon>Dethiobacter</taxon>
    </lineage>
</organism>
<comment type="cofactor">
    <cofactor evidence="2">
        <name>Mg(2+)</name>
        <dbReference type="ChEBI" id="CHEBI:18420"/>
    </cofactor>
    <text evidence="2">Binds 2 magnesium ions per subunit.</text>
</comment>
<feature type="binding site" evidence="2">
    <location>
        <position position="37"/>
    </location>
    <ligand>
        <name>substrate</name>
    </ligand>
</feature>
<comment type="similarity">
    <text evidence="2">Belongs to the UPP synthase family.</text>
</comment>
<evidence type="ECO:0000313" key="4">
    <source>
        <dbReference type="Proteomes" id="UP000006443"/>
    </source>
</evidence>
<feature type="active site" evidence="2">
    <location>
        <position position="32"/>
    </location>
</feature>
<feature type="binding site" evidence="2">
    <location>
        <position position="219"/>
    </location>
    <ligand>
        <name>Mg(2+)</name>
        <dbReference type="ChEBI" id="CHEBI:18420"/>
    </ligand>
</feature>
<proteinExistence type="inferred from homology"/>
<comment type="function">
    <text evidence="2">Catalyzes the condensation of isopentenyl diphosphate (IPP) with allylic pyrophosphates generating different type of terpenoids.</text>
</comment>
<dbReference type="InterPro" id="IPR001441">
    <property type="entry name" value="UPP_synth-like"/>
</dbReference>
<dbReference type="AlphaFoldDB" id="C0GIU8"/>
<keyword evidence="1 2" id="KW-0808">Transferase</keyword>
<dbReference type="InterPro" id="IPR018520">
    <property type="entry name" value="UPP_synth-like_CS"/>
</dbReference>
<dbReference type="PANTHER" id="PTHR10291:SF0">
    <property type="entry name" value="DEHYDRODOLICHYL DIPHOSPHATE SYNTHASE 2"/>
    <property type="match status" value="1"/>
</dbReference>
<dbReference type="InterPro" id="IPR036424">
    <property type="entry name" value="UPP_synth-like_sf"/>
</dbReference>
<dbReference type="GO" id="GO:0000287">
    <property type="term" value="F:magnesium ion binding"/>
    <property type="evidence" value="ECO:0007669"/>
    <property type="project" value="UniProtKB-UniRule"/>
</dbReference>
<dbReference type="Proteomes" id="UP000006443">
    <property type="component" value="Unassembled WGS sequence"/>
</dbReference>
<dbReference type="SUPFAM" id="SSF64005">
    <property type="entry name" value="Undecaprenyl diphosphate synthase"/>
    <property type="match status" value="1"/>
</dbReference>
<feature type="binding site" evidence="2">
    <location>
        <position position="200"/>
    </location>
    <ligand>
        <name>substrate</name>
    </ligand>
</feature>
<dbReference type="NCBIfam" id="TIGR00055">
    <property type="entry name" value="uppS"/>
    <property type="match status" value="1"/>
</dbReference>
<dbReference type="PROSITE" id="PS01066">
    <property type="entry name" value="UPP_SYNTHASE"/>
    <property type="match status" value="1"/>
</dbReference>